<name>A0A7W7I3N3_9ACTN</name>
<sequence>MLDETDGFDLEAAGERFAEELGEPDLDFRSARTGSCA</sequence>
<dbReference type="AlphaFoldDB" id="A0A7W7I3N3"/>
<organism evidence="2 3">
    <name type="scientific">Actinoplanes digitatis</name>
    <dbReference type="NCBI Taxonomy" id="1868"/>
    <lineage>
        <taxon>Bacteria</taxon>
        <taxon>Bacillati</taxon>
        <taxon>Actinomycetota</taxon>
        <taxon>Actinomycetes</taxon>
        <taxon>Micromonosporales</taxon>
        <taxon>Micromonosporaceae</taxon>
        <taxon>Actinoplanes</taxon>
    </lineage>
</organism>
<dbReference type="Proteomes" id="UP000578112">
    <property type="component" value="Unassembled WGS sequence"/>
</dbReference>
<comment type="caution">
    <text evidence="2">The sequence shown here is derived from an EMBL/GenBank/DDBJ whole genome shotgun (WGS) entry which is preliminary data.</text>
</comment>
<dbReference type="EMBL" id="JACHNH010000001">
    <property type="protein sequence ID" value="MBB4765782.1"/>
    <property type="molecule type" value="Genomic_DNA"/>
</dbReference>
<evidence type="ECO:0000313" key="2">
    <source>
        <dbReference type="EMBL" id="MBB4765782.1"/>
    </source>
</evidence>
<reference evidence="2 3" key="1">
    <citation type="submission" date="2020-08" db="EMBL/GenBank/DDBJ databases">
        <title>Sequencing the genomes of 1000 actinobacteria strains.</title>
        <authorList>
            <person name="Klenk H.-P."/>
        </authorList>
    </citation>
    <scope>NUCLEOTIDE SEQUENCE [LARGE SCALE GENOMIC DNA]</scope>
    <source>
        <strain evidence="2 3">DSM 43149</strain>
    </source>
</reference>
<evidence type="ECO:0000256" key="1">
    <source>
        <dbReference type="SAM" id="MobiDB-lite"/>
    </source>
</evidence>
<accession>A0A7W7I3N3</accession>
<keyword evidence="3" id="KW-1185">Reference proteome</keyword>
<proteinExistence type="predicted"/>
<gene>
    <name evidence="2" type="ORF">BJ971_006338</name>
</gene>
<protein>
    <submittedName>
        <fullName evidence="2">Uncharacterized protein</fullName>
    </submittedName>
</protein>
<feature type="region of interest" description="Disordered" evidence="1">
    <location>
        <begin position="1"/>
        <end position="37"/>
    </location>
</feature>
<evidence type="ECO:0000313" key="3">
    <source>
        <dbReference type="Proteomes" id="UP000578112"/>
    </source>
</evidence>